<dbReference type="EMBL" id="LT554386">
    <property type="protein sequence ID" value="SAM04513.1"/>
    <property type="molecule type" value="Genomic_DNA"/>
</dbReference>
<dbReference type="InterPro" id="IPR032675">
    <property type="entry name" value="LRR_dom_sf"/>
</dbReference>
<dbReference type="OrthoDB" id="2285227at2759"/>
<keyword evidence="2" id="KW-1185">Reference proteome</keyword>
<dbReference type="Gene3D" id="3.80.10.10">
    <property type="entry name" value="Ribonuclease Inhibitor"/>
    <property type="match status" value="1"/>
</dbReference>
<gene>
    <name evidence="1" type="primary">ABSGL_10377.1 scaffold 11921</name>
</gene>
<dbReference type="AlphaFoldDB" id="A0A163K5Y5"/>
<accession>A0A163K5Y5</accession>
<evidence type="ECO:0000313" key="1">
    <source>
        <dbReference type="EMBL" id="SAM04513.1"/>
    </source>
</evidence>
<sequence length="642" mass="73306">MSSGLLSLPLELLMYLNDYLHTPGDRAALSLVARPLSVVFQDLVFHTIELHSPDQLIQVCGRLARRPSAFSFIRHLSINLEFAGACPYSGFVQYCSGLTRLTLGERFWTSAQPSPSDSSWDEMRVDLESYPWMPKLRCLEVDCNHAYGVDDLFPLLEKCPGLQEFRCRRLLWLTMPSDMDYVHRLCPLLNTVGLDHKNAVSNLTDILPFTVPLDDDDDNGYTLKMRSFDFFHEGLWDDFVPWLGYMEKKYRGLTTLKLSIESTWTNPLQHNDTVHVGQVLAAVRGLAALPHLASVSFHRVWWAKDFFRCRINHIGPQTPLSQVTLMLLDTNEASLTGQQRWDKTFHLFAVADAAHVRSLTVSMQPRPFIKPLRLAHHLVRLTMVGSKTMVETMDLRLFLSFCPSLRTLVLVSAYLDLDDLHHKGATDPSSVVVSLPRRHLLEHLTLSRCVFPNRVLAAMARLCLDLRTLILTGCLVQPESPLSPSVSSLDLCFRALRTIRLQHIYFHTHLYRNPIVFVTLRRQPCISTGVPTKRLGEQERTAHSFQLGRIHDHRIHRTHEGNQDEQPVRVSSVRRLENYEIAHYQAAGVPFPTTADELLRKRQKVLCVDRHQDNPARIMGGHLLVDVASMTELFIDGKWLVL</sequence>
<dbReference type="InParanoid" id="A0A163K5Y5"/>
<dbReference type="Proteomes" id="UP000078561">
    <property type="component" value="Unassembled WGS sequence"/>
</dbReference>
<evidence type="ECO:0008006" key="3">
    <source>
        <dbReference type="Google" id="ProtNLM"/>
    </source>
</evidence>
<dbReference type="SUPFAM" id="SSF52047">
    <property type="entry name" value="RNI-like"/>
    <property type="match status" value="1"/>
</dbReference>
<dbReference type="OMA" id="HRTHEGN"/>
<reference evidence="1" key="1">
    <citation type="submission" date="2016-04" db="EMBL/GenBank/DDBJ databases">
        <authorList>
            <person name="Evans L.H."/>
            <person name="Alamgir A."/>
            <person name="Owens N."/>
            <person name="Weber N.D."/>
            <person name="Virtaneva K."/>
            <person name="Barbian K."/>
            <person name="Babar A."/>
            <person name="Rosenke K."/>
        </authorList>
    </citation>
    <scope>NUCLEOTIDE SEQUENCE [LARGE SCALE GENOMIC DNA]</scope>
    <source>
        <strain evidence="1">CBS 101.48</strain>
    </source>
</reference>
<proteinExistence type="predicted"/>
<evidence type="ECO:0000313" key="2">
    <source>
        <dbReference type="Proteomes" id="UP000078561"/>
    </source>
</evidence>
<name>A0A163K5Y5_ABSGL</name>
<protein>
    <recommendedName>
        <fullName evidence="3">F-box domain-containing protein</fullName>
    </recommendedName>
</protein>
<organism evidence="1">
    <name type="scientific">Absidia glauca</name>
    <name type="common">Pin mould</name>
    <dbReference type="NCBI Taxonomy" id="4829"/>
    <lineage>
        <taxon>Eukaryota</taxon>
        <taxon>Fungi</taxon>
        <taxon>Fungi incertae sedis</taxon>
        <taxon>Mucoromycota</taxon>
        <taxon>Mucoromycotina</taxon>
        <taxon>Mucoromycetes</taxon>
        <taxon>Mucorales</taxon>
        <taxon>Cunninghamellaceae</taxon>
        <taxon>Absidia</taxon>
    </lineage>
</organism>